<dbReference type="EMBL" id="JAAGMN010003314">
    <property type="protein sequence ID" value="NEE11131.1"/>
    <property type="molecule type" value="Genomic_DNA"/>
</dbReference>
<feature type="compositionally biased region" description="Polar residues" evidence="1">
    <location>
        <begin position="214"/>
        <end position="229"/>
    </location>
</feature>
<organism evidence="2">
    <name type="scientific">Streptomyces sp. SID7499</name>
    <dbReference type="NCBI Taxonomy" id="2706086"/>
    <lineage>
        <taxon>Bacteria</taxon>
        <taxon>Bacillati</taxon>
        <taxon>Actinomycetota</taxon>
        <taxon>Actinomycetes</taxon>
        <taxon>Kitasatosporales</taxon>
        <taxon>Streptomycetaceae</taxon>
        <taxon>Streptomyces</taxon>
    </lineage>
</organism>
<name>A0A6G3X077_9ACTN</name>
<gene>
    <name evidence="2" type="ORF">G3M58_32345</name>
</gene>
<comment type="caution">
    <text evidence="2">The sequence shown here is derived from an EMBL/GenBank/DDBJ whole genome shotgun (WGS) entry which is preliminary data.</text>
</comment>
<evidence type="ECO:0008006" key="3">
    <source>
        <dbReference type="Google" id="ProtNLM"/>
    </source>
</evidence>
<reference evidence="2" key="1">
    <citation type="submission" date="2020-01" db="EMBL/GenBank/DDBJ databases">
        <title>Insect and environment-associated Actinomycetes.</title>
        <authorList>
            <person name="Currrie C."/>
            <person name="Chevrette M."/>
            <person name="Carlson C."/>
            <person name="Stubbendieck R."/>
            <person name="Wendt-Pienkowski E."/>
        </authorList>
    </citation>
    <scope>NUCLEOTIDE SEQUENCE</scope>
    <source>
        <strain evidence="2">SID7499</strain>
    </source>
</reference>
<protein>
    <recommendedName>
        <fullName evidence="3">Tat pathway signal sequence domain protein</fullName>
    </recommendedName>
</protein>
<dbReference type="AlphaFoldDB" id="A0A6G3X077"/>
<evidence type="ECO:0000256" key="1">
    <source>
        <dbReference type="SAM" id="MobiDB-lite"/>
    </source>
</evidence>
<evidence type="ECO:0000313" key="2">
    <source>
        <dbReference type="EMBL" id="NEE11131.1"/>
    </source>
</evidence>
<accession>A0A6G3X077</accession>
<proteinExistence type="predicted"/>
<sequence>MSGIGPVEPGNSADTEHSWDVIGTDVSRLGDRLAGRWNRLPPGRRRAVVAAAVIAVATASALALPQALAPDRHPPPYDPAPAPAPWPATVTAWHYLGRTEPLNSPGKTGRFRFAVTVERGPAVTLRVTGTSYPGLTARAVPGPAFTVPAGTPRGITVEITVSDCSALPPEVDHPFLDVTLRNVRAIQRHSFIFGRAYARDLSDLFRAACGPHTARSQPWPTGSASSQNADLGENPPNPPRGSPAETGHPPRHNKKVTSEPAPLTLPLPRA</sequence>
<feature type="region of interest" description="Disordered" evidence="1">
    <location>
        <begin position="212"/>
        <end position="270"/>
    </location>
</feature>